<dbReference type="InterPro" id="IPR012347">
    <property type="entry name" value="Ferritin-like"/>
</dbReference>
<evidence type="ECO:0000256" key="1">
    <source>
        <dbReference type="ARBA" id="ARBA00008093"/>
    </source>
</evidence>
<name>A0A9R1CB92_9BACT</name>
<evidence type="ECO:0000256" key="3">
    <source>
        <dbReference type="ARBA" id="ARBA00023004"/>
    </source>
</evidence>
<evidence type="ECO:0000259" key="4">
    <source>
        <dbReference type="Pfam" id="PF00210"/>
    </source>
</evidence>
<dbReference type="InterPro" id="IPR009078">
    <property type="entry name" value="Ferritin-like_SF"/>
</dbReference>
<dbReference type="Proteomes" id="UP000825483">
    <property type="component" value="Unassembled WGS sequence"/>
</dbReference>
<dbReference type="GO" id="GO:0008199">
    <property type="term" value="F:ferric iron binding"/>
    <property type="evidence" value="ECO:0007669"/>
    <property type="project" value="InterPro"/>
</dbReference>
<accession>A0A9R1CB92</accession>
<gene>
    <name evidence="5" type="ORF">PRLR5076_23530</name>
</gene>
<dbReference type="AlphaFoldDB" id="A0A9R1CB92"/>
<protein>
    <recommendedName>
        <fullName evidence="4">Ferritin/DPS domain-containing protein</fullName>
    </recommendedName>
</protein>
<evidence type="ECO:0000313" key="6">
    <source>
        <dbReference type="Proteomes" id="UP000825483"/>
    </source>
</evidence>
<dbReference type="SUPFAM" id="SSF47240">
    <property type="entry name" value="Ferritin-like"/>
    <property type="match status" value="1"/>
</dbReference>
<sequence>MDKQKSIEALQFLTTELSNGAFVHLAQGKYFESLGFTKLGEKYTGHYKEEMEWVEKFMARILDLGGDVKVEDRKCREIVKAPLDYVEADLAIQEKGVDMLYGCVANVCGDPTTYDLLKAYLADEEEDLYWSQEQLEMAQMIGEQNWLVKQM</sequence>
<evidence type="ECO:0000256" key="2">
    <source>
        <dbReference type="ARBA" id="ARBA00022434"/>
    </source>
</evidence>
<comment type="similarity">
    <text evidence="1">Belongs to the bacterioferritin family.</text>
</comment>
<organism evidence="5 6">
    <name type="scientific">Prevotella lacticifex</name>
    <dbReference type="NCBI Taxonomy" id="2854755"/>
    <lineage>
        <taxon>Bacteria</taxon>
        <taxon>Pseudomonadati</taxon>
        <taxon>Bacteroidota</taxon>
        <taxon>Bacteroidia</taxon>
        <taxon>Bacteroidales</taxon>
        <taxon>Prevotellaceae</taxon>
        <taxon>Prevotella</taxon>
    </lineage>
</organism>
<evidence type="ECO:0000313" key="5">
    <source>
        <dbReference type="EMBL" id="GJG59502.1"/>
    </source>
</evidence>
<dbReference type="InterPro" id="IPR002024">
    <property type="entry name" value="Bacterioferritin"/>
</dbReference>
<dbReference type="InterPro" id="IPR008331">
    <property type="entry name" value="Ferritin_DPS_dom"/>
</dbReference>
<reference evidence="5" key="1">
    <citation type="journal article" date="2022" name="Int. J. Syst. Evol. Microbiol.">
        <title>Prevotella lacticifex sp. nov., isolated from the rumen of cows.</title>
        <authorList>
            <person name="Shinkai T."/>
            <person name="Ikeyama N."/>
            <person name="Kumagai M."/>
            <person name="Ohmori H."/>
            <person name="Sakamoto M."/>
            <person name="Ohkuma M."/>
            <person name="Mitsumori M."/>
        </authorList>
    </citation>
    <scope>NUCLEOTIDE SEQUENCE</scope>
    <source>
        <strain evidence="5">R5076</strain>
    </source>
</reference>
<feature type="domain" description="Ferritin/DPS" evidence="4">
    <location>
        <begin position="9"/>
        <end position="138"/>
    </location>
</feature>
<dbReference type="RefSeq" id="WP_223925388.1">
    <property type="nucleotide sequence ID" value="NZ_BPTU01000002.1"/>
</dbReference>
<dbReference type="GO" id="GO:0006826">
    <property type="term" value="P:iron ion transport"/>
    <property type="evidence" value="ECO:0007669"/>
    <property type="project" value="InterPro"/>
</dbReference>
<keyword evidence="2" id="KW-0409">Iron storage</keyword>
<dbReference type="PRINTS" id="PR00601">
    <property type="entry name" value="BACFERRITIN"/>
</dbReference>
<keyword evidence="3" id="KW-0408">Iron</keyword>
<dbReference type="GeneID" id="72466455"/>
<dbReference type="Gene3D" id="1.20.1260.10">
    <property type="match status" value="1"/>
</dbReference>
<dbReference type="GO" id="GO:0006879">
    <property type="term" value="P:intracellular iron ion homeostasis"/>
    <property type="evidence" value="ECO:0007669"/>
    <property type="project" value="UniProtKB-KW"/>
</dbReference>
<keyword evidence="6" id="KW-1185">Reference proteome</keyword>
<comment type="caution">
    <text evidence="5">The sequence shown here is derived from an EMBL/GenBank/DDBJ whole genome shotgun (WGS) entry which is preliminary data.</text>
</comment>
<dbReference type="EMBL" id="BPUB01000002">
    <property type="protein sequence ID" value="GJG59502.1"/>
    <property type="molecule type" value="Genomic_DNA"/>
</dbReference>
<proteinExistence type="inferred from homology"/>
<dbReference type="Pfam" id="PF00210">
    <property type="entry name" value="Ferritin"/>
    <property type="match status" value="1"/>
</dbReference>